<dbReference type="OrthoDB" id="9810372at2"/>
<dbReference type="EMBL" id="JMIH01000034">
    <property type="protein sequence ID" value="KEO71867.1"/>
    <property type="molecule type" value="Genomic_DNA"/>
</dbReference>
<dbReference type="Proteomes" id="UP000027821">
    <property type="component" value="Unassembled WGS sequence"/>
</dbReference>
<dbReference type="RefSeq" id="WP_051720247.1">
    <property type="nucleotide sequence ID" value="NZ_JMIH01000034.1"/>
</dbReference>
<proteinExistence type="inferred from homology"/>
<dbReference type="Gene3D" id="3.30.420.40">
    <property type="match status" value="2"/>
</dbReference>
<dbReference type="PANTHER" id="PTHR18964:SF149">
    <property type="entry name" value="BIFUNCTIONAL UDP-N-ACETYLGLUCOSAMINE 2-EPIMERASE_N-ACETYLMANNOSAMINE KINASE"/>
    <property type="match status" value="1"/>
</dbReference>
<protein>
    <recommendedName>
        <fullName evidence="4">ROK family transcriptional regulator</fullName>
    </recommendedName>
</protein>
<dbReference type="PANTHER" id="PTHR18964">
    <property type="entry name" value="ROK (REPRESSOR, ORF, KINASE) FAMILY"/>
    <property type="match status" value="1"/>
</dbReference>
<dbReference type="InterPro" id="IPR000600">
    <property type="entry name" value="ROK"/>
</dbReference>
<keyword evidence="3" id="KW-1185">Reference proteome</keyword>
<dbReference type="STRING" id="1048983.EL17_20315"/>
<dbReference type="InterPro" id="IPR043129">
    <property type="entry name" value="ATPase_NBD"/>
</dbReference>
<comment type="caution">
    <text evidence="2">The sequence shown here is derived from an EMBL/GenBank/DDBJ whole genome shotgun (WGS) entry which is preliminary data.</text>
</comment>
<gene>
    <name evidence="2" type="ORF">EL17_20315</name>
</gene>
<name>A0A074LDJ8_9BACT</name>
<sequence>MNIYSIGVDIGGSHISCGMYEHSNKVFLKHSKISLPVNNKGSLKEIIGIWGSAISKTINASGVPFEGIGVAVPGPFDYANGISLINGVDKYESLMNVNVRDELASYLNIPPAAIRFINDAAAFATAEAAVGKASEYKRMVGLTLGTGLGSSFCLDGKAVEKGPDVPKGGYLFDKKHGDQLSDDLFSTRGIINHFKKISGRDVATVLDLCQLIPVDEDAHKTMRWFGQELGVFLSPHLKKFEAEVVVLGGNIAKAFQFFHDDLSYHLPNIPIFYSDYGEEAAMMGAALLYEGSGDGSYITASPR</sequence>
<evidence type="ECO:0000256" key="1">
    <source>
        <dbReference type="ARBA" id="ARBA00006479"/>
    </source>
</evidence>
<evidence type="ECO:0008006" key="4">
    <source>
        <dbReference type="Google" id="ProtNLM"/>
    </source>
</evidence>
<organism evidence="2 3">
    <name type="scientific">Anditalea andensis</name>
    <dbReference type="NCBI Taxonomy" id="1048983"/>
    <lineage>
        <taxon>Bacteria</taxon>
        <taxon>Pseudomonadati</taxon>
        <taxon>Bacteroidota</taxon>
        <taxon>Cytophagia</taxon>
        <taxon>Cytophagales</taxon>
        <taxon>Cytophagaceae</taxon>
        <taxon>Anditalea</taxon>
    </lineage>
</organism>
<dbReference type="SUPFAM" id="SSF53067">
    <property type="entry name" value="Actin-like ATPase domain"/>
    <property type="match status" value="1"/>
</dbReference>
<evidence type="ECO:0000313" key="3">
    <source>
        <dbReference type="Proteomes" id="UP000027821"/>
    </source>
</evidence>
<dbReference type="Pfam" id="PF00480">
    <property type="entry name" value="ROK"/>
    <property type="match status" value="1"/>
</dbReference>
<dbReference type="AlphaFoldDB" id="A0A074LDJ8"/>
<comment type="similarity">
    <text evidence="1">Belongs to the ROK (NagC/XylR) family.</text>
</comment>
<reference evidence="2 3" key="1">
    <citation type="submission" date="2014-04" db="EMBL/GenBank/DDBJ databases">
        <title>Characterization and application of a salt tolerant electro-active bacterium.</title>
        <authorList>
            <person name="Yang L."/>
            <person name="Wei S."/>
            <person name="Tay Q.X.M."/>
        </authorList>
    </citation>
    <scope>NUCLEOTIDE SEQUENCE [LARGE SCALE GENOMIC DNA]</scope>
    <source>
        <strain evidence="2 3">LY1</strain>
    </source>
</reference>
<evidence type="ECO:0000313" key="2">
    <source>
        <dbReference type="EMBL" id="KEO71867.1"/>
    </source>
</evidence>
<dbReference type="eggNOG" id="COG1940">
    <property type="taxonomic scope" value="Bacteria"/>
</dbReference>
<dbReference type="CDD" id="cd23763">
    <property type="entry name" value="ASKHA_ATPase_ROK"/>
    <property type="match status" value="1"/>
</dbReference>
<accession>A0A074LDJ8</accession>